<keyword evidence="7 8" id="KW-0472">Membrane</keyword>
<comment type="similarity">
    <text evidence="2">Belongs to the amino acid-polyamine-organocation (APC) superfamily. YAT (TC 2.A.3.10) family.</text>
</comment>
<evidence type="ECO:0000256" key="4">
    <source>
        <dbReference type="ARBA" id="ARBA00022692"/>
    </source>
</evidence>
<feature type="transmembrane region" description="Helical" evidence="8">
    <location>
        <begin position="254"/>
        <end position="274"/>
    </location>
</feature>
<feature type="transmembrane region" description="Helical" evidence="8">
    <location>
        <begin position="136"/>
        <end position="157"/>
    </location>
</feature>
<dbReference type="PROSITE" id="PS00218">
    <property type="entry name" value="AMINO_ACID_PERMEASE_1"/>
    <property type="match status" value="1"/>
</dbReference>
<proteinExistence type="inferred from homology"/>
<dbReference type="GO" id="GO:0015171">
    <property type="term" value="F:amino acid transmembrane transporter activity"/>
    <property type="evidence" value="ECO:0007669"/>
    <property type="project" value="TreeGrafter"/>
</dbReference>
<organism evidence="10 11">
    <name type="scientific">Scheffersomyces spartinae</name>
    <dbReference type="NCBI Taxonomy" id="45513"/>
    <lineage>
        <taxon>Eukaryota</taxon>
        <taxon>Fungi</taxon>
        <taxon>Dikarya</taxon>
        <taxon>Ascomycota</taxon>
        <taxon>Saccharomycotina</taxon>
        <taxon>Pichiomycetes</taxon>
        <taxon>Debaryomycetaceae</taxon>
        <taxon>Scheffersomyces</taxon>
    </lineage>
</organism>
<evidence type="ECO:0000256" key="1">
    <source>
        <dbReference type="ARBA" id="ARBA00004651"/>
    </source>
</evidence>
<feature type="transmembrane region" description="Helical" evidence="8">
    <location>
        <begin position="290"/>
        <end position="311"/>
    </location>
</feature>
<dbReference type="FunFam" id="1.20.1740.10:FF:000017">
    <property type="entry name" value="Amino acid permease"/>
    <property type="match status" value="1"/>
</dbReference>
<evidence type="ECO:0000313" key="10">
    <source>
        <dbReference type="EMBL" id="KAG7194690.1"/>
    </source>
</evidence>
<keyword evidence="3" id="KW-0813">Transport</keyword>
<dbReference type="InterPro" id="IPR004841">
    <property type="entry name" value="AA-permease/SLC12A_dom"/>
</dbReference>
<dbReference type="PANTHER" id="PTHR43341:SF10">
    <property type="entry name" value="S-ADENOSYLMETHIONINE PERMEASE SAM3-RELATED"/>
    <property type="match status" value="1"/>
</dbReference>
<dbReference type="AlphaFoldDB" id="A0A9P7VBE0"/>
<feature type="transmembrane region" description="Helical" evidence="8">
    <location>
        <begin position="388"/>
        <end position="405"/>
    </location>
</feature>
<evidence type="ECO:0000256" key="6">
    <source>
        <dbReference type="ARBA" id="ARBA00022989"/>
    </source>
</evidence>
<feature type="transmembrane region" description="Helical" evidence="8">
    <location>
        <begin position="494"/>
        <end position="510"/>
    </location>
</feature>
<dbReference type="Pfam" id="PF00324">
    <property type="entry name" value="AA_permease"/>
    <property type="match status" value="1"/>
</dbReference>
<dbReference type="PANTHER" id="PTHR43341">
    <property type="entry name" value="AMINO ACID PERMEASE"/>
    <property type="match status" value="1"/>
</dbReference>
<sequence length="567" mass="61805">MSEKIDSLEITTNHATGYSSNGGYFSRMVDSFKPMEVVSEDDSTLDLVTKGVHGTANQPLVRDLKNRHVQMIAIGGSIGTGLFIGSGYALSVGGPAAVLISYVLAGYAIFCMVMALGELSVQFPISGSFNAFFSRFVDPTVGFTLGLMYALSWLISFPSELIAAAMTIQYWNQSIDPALWVAILFVLIIGINFFGVRGFGEAEFWLSLIKVIAVIGFIILGICITCGVGSQGYIGGKYWHNPGAFNGGLKGVCNAFVSAAFSFGGVELVALAAAETENPRKSLPKATKQVFWRIFIFYICTAIVIGCLVPYTNEQLLNGSGITASPFVIAVQNGGIKVVPHIMNAVILVAVISLGNSSVYGCSRSLASMAAQGLLPSWFGYIDRKGRPLVSIGFISAFGLLGFLVDSTKESVVFTWLFALCSVATFIIWGTVCVVHIRWRAALKAQGRSTDEIIFVSPMGLFGSYSGALVCFLMMIGEIWIALFPHGSADVNNFFQLCLSIPIMIVMYVGHKTYTRSWNRFIIKLEDIDLDTGRREVDIDLLRQELEELKLAYKEKPIWKKLLQILF</sequence>
<dbReference type="EMBL" id="JAHMUF010000006">
    <property type="protein sequence ID" value="KAG7194690.1"/>
    <property type="molecule type" value="Genomic_DNA"/>
</dbReference>
<dbReference type="GO" id="GO:0005886">
    <property type="term" value="C:plasma membrane"/>
    <property type="evidence" value="ECO:0007669"/>
    <property type="project" value="UniProtKB-SubCell"/>
</dbReference>
<evidence type="ECO:0000256" key="7">
    <source>
        <dbReference type="ARBA" id="ARBA00023136"/>
    </source>
</evidence>
<feature type="transmembrane region" description="Helical" evidence="8">
    <location>
        <begin position="460"/>
        <end position="482"/>
    </location>
</feature>
<evidence type="ECO:0000256" key="8">
    <source>
        <dbReference type="SAM" id="Phobius"/>
    </source>
</evidence>
<keyword evidence="11" id="KW-1185">Reference proteome</keyword>
<evidence type="ECO:0000259" key="9">
    <source>
        <dbReference type="Pfam" id="PF00324"/>
    </source>
</evidence>
<dbReference type="InterPro" id="IPR004840">
    <property type="entry name" value="Amino_acid_permease_CS"/>
</dbReference>
<feature type="transmembrane region" description="Helical" evidence="8">
    <location>
        <begin position="71"/>
        <end position="90"/>
    </location>
</feature>
<evidence type="ECO:0000256" key="2">
    <source>
        <dbReference type="ARBA" id="ARBA00006983"/>
    </source>
</evidence>
<evidence type="ECO:0000256" key="3">
    <source>
        <dbReference type="ARBA" id="ARBA00022448"/>
    </source>
</evidence>
<feature type="transmembrane region" description="Helical" evidence="8">
    <location>
        <begin position="342"/>
        <end position="367"/>
    </location>
</feature>
<dbReference type="InterPro" id="IPR004762">
    <property type="entry name" value="Amino_acid_permease_fungi"/>
</dbReference>
<protein>
    <submittedName>
        <fullName evidence="10">S-adenosylmethionine permease gap4</fullName>
    </submittedName>
</protein>
<comment type="caution">
    <text evidence="10">The sequence shown here is derived from an EMBL/GenBank/DDBJ whole genome shotgun (WGS) entry which is preliminary data.</text>
</comment>
<keyword evidence="5" id="KW-0029">Amino-acid transport</keyword>
<accession>A0A9P7VBE0</accession>
<feature type="transmembrane region" description="Helical" evidence="8">
    <location>
        <begin position="96"/>
        <end position="116"/>
    </location>
</feature>
<feature type="domain" description="Amino acid permease/ SLC12A" evidence="9">
    <location>
        <begin position="68"/>
        <end position="522"/>
    </location>
</feature>
<feature type="transmembrane region" description="Helical" evidence="8">
    <location>
        <begin position="177"/>
        <end position="196"/>
    </location>
</feature>
<dbReference type="PIRSF" id="PIRSF006060">
    <property type="entry name" value="AA_transporter"/>
    <property type="match status" value="1"/>
</dbReference>
<gene>
    <name evidence="10" type="primary">GAP4_2</name>
    <name evidence="10" type="ORF">KQ657_004367</name>
</gene>
<dbReference type="OrthoDB" id="3900342at2759"/>
<dbReference type="InterPro" id="IPR050524">
    <property type="entry name" value="APC_YAT"/>
</dbReference>
<dbReference type="RefSeq" id="XP_043050237.1">
    <property type="nucleotide sequence ID" value="XM_043195040.1"/>
</dbReference>
<dbReference type="NCBIfam" id="TIGR00913">
    <property type="entry name" value="2A0310"/>
    <property type="match status" value="1"/>
</dbReference>
<reference evidence="10" key="1">
    <citation type="submission" date="2021-03" db="EMBL/GenBank/DDBJ databases">
        <authorList>
            <person name="Palmer J.M."/>
        </authorList>
    </citation>
    <scope>NUCLEOTIDE SEQUENCE</scope>
    <source>
        <strain evidence="10">ARV_011</strain>
    </source>
</reference>
<keyword evidence="6 8" id="KW-1133">Transmembrane helix</keyword>
<feature type="transmembrane region" description="Helical" evidence="8">
    <location>
        <begin position="417"/>
        <end position="439"/>
    </location>
</feature>
<name>A0A9P7VBE0_9ASCO</name>
<evidence type="ECO:0000256" key="5">
    <source>
        <dbReference type="ARBA" id="ARBA00022970"/>
    </source>
</evidence>
<comment type="subcellular location">
    <subcellularLocation>
        <location evidence="1">Cell membrane</location>
        <topology evidence="1">Multi-pass membrane protein</topology>
    </subcellularLocation>
</comment>
<dbReference type="Gene3D" id="1.20.1740.10">
    <property type="entry name" value="Amino acid/polyamine transporter I"/>
    <property type="match status" value="1"/>
</dbReference>
<keyword evidence="4 8" id="KW-0812">Transmembrane</keyword>
<evidence type="ECO:0000313" key="11">
    <source>
        <dbReference type="Proteomes" id="UP000790833"/>
    </source>
</evidence>
<dbReference type="Proteomes" id="UP000790833">
    <property type="component" value="Unassembled WGS sequence"/>
</dbReference>
<feature type="transmembrane region" description="Helical" evidence="8">
    <location>
        <begin position="208"/>
        <end position="234"/>
    </location>
</feature>
<dbReference type="GeneID" id="66117741"/>